<dbReference type="CTD" id="9952657"/>
<name>A0A1S0TGD1_LOALO</name>
<dbReference type="AlphaFoldDB" id="A0A1S0TGD1"/>
<protein>
    <submittedName>
        <fullName evidence="1">Helix-loop-helix DNA-binding domain-containing protein</fullName>
    </submittedName>
</protein>
<accession>A0A1S0TGD1</accession>
<dbReference type="GeneID" id="9952657"/>
<reference evidence="1" key="1">
    <citation type="submission" date="2012-04" db="EMBL/GenBank/DDBJ databases">
        <title>The Genome Sequence of Loa loa.</title>
        <authorList>
            <consortium name="The Broad Institute Genome Sequencing Platform"/>
            <consortium name="Broad Institute Genome Sequencing Center for Infectious Disease"/>
            <person name="Nutman T.B."/>
            <person name="Fink D.L."/>
            <person name="Russ C."/>
            <person name="Young S."/>
            <person name="Zeng Q."/>
            <person name="Gargeya S."/>
            <person name="Alvarado L."/>
            <person name="Berlin A."/>
            <person name="Chapman S.B."/>
            <person name="Chen Z."/>
            <person name="Freedman E."/>
            <person name="Gellesch M."/>
            <person name="Goldberg J."/>
            <person name="Griggs A."/>
            <person name="Gujja S."/>
            <person name="Heilman E.R."/>
            <person name="Heiman D."/>
            <person name="Howarth C."/>
            <person name="Mehta T."/>
            <person name="Neiman D."/>
            <person name="Pearson M."/>
            <person name="Roberts A."/>
            <person name="Saif S."/>
            <person name="Shea T."/>
            <person name="Shenoy N."/>
            <person name="Sisk P."/>
            <person name="Stolte C."/>
            <person name="Sykes S."/>
            <person name="White J."/>
            <person name="Yandava C."/>
            <person name="Haas B."/>
            <person name="Henn M.R."/>
            <person name="Nusbaum C."/>
            <person name="Birren B."/>
        </authorList>
    </citation>
    <scope>NUCLEOTIDE SEQUENCE [LARGE SCALE GENOMIC DNA]</scope>
</reference>
<evidence type="ECO:0000313" key="1">
    <source>
        <dbReference type="EMBL" id="EFO13360.2"/>
    </source>
</evidence>
<dbReference type="OrthoDB" id="6022628at2759"/>
<gene>
    <name evidence="1" type="ORF">LOAG_15170</name>
</gene>
<organism evidence="1">
    <name type="scientific">Loa loa</name>
    <name type="common">Eye worm</name>
    <name type="synonym">Filaria loa</name>
    <dbReference type="NCBI Taxonomy" id="7209"/>
    <lineage>
        <taxon>Eukaryota</taxon>
        <taxon>Metazoa</taxon>
        <taxon>Ecdysozoa</taxon>
        <taxon>Nematoda</taxon>
        <taxon>Chromadorea</taxon>
        <taxon>Rhabditida</taxon>
        <taxon>Spirurina</taxon>
        <taxon>Spiruromorpha</taxon>
        <taxon>Filarioidea</taxon>
        <taxon>Onchocercidae</taxon>
        <taxon>Loa</taxon>
    </lineage>
</organism>
<dbReference type="EMBL" id="JH713650">
    <property type="protein sequence ID" value="EFO13360.2"/>
    <property type="molecule type" value="Genomic_DNA"/>
</dbReference>
<dbReference type="InParanoid" id="A0A1S0TGD1"/>
<proteinExistence type="predicted"/>
<sequence length="72" mass="8168">MMQPLMETLIERLSQLPSDRALAETSNWLQANFQLSTVRTNASSMLIYLATHAGMLNDPNALQEYIQKELSQ</sequence>
<keyword evidence="1" id="KW-0238">DNA-binding</keyword>
<dbReference type="GO" id="GO:0003677">
    <property type="term" value="F:DNA binding"/>
    <property type="evidence" value="ECO:0007669"/>
    <property type="project" value="UniProtKB-KW"/>
</dbReference>
<dbReference type="KEGG" id="loa:LOAG_15170"/>
<dbReference type="RefSeq" id="XP_020300981.1">
    <property type="nucleotide sequence ID" value="XM_020448903.1"/>
</dbReference>